<keyword evidence="8" id="KW-0735">Signal-anchor</keyword>
<evidence type="ECO:0000256" key="10">
    <source>
        <dbReference type="ARBA" id="ARBA00023034"/>
    </source>
</evidence>
<dbReference type="GO" id="GO:0046872">
    <property type="term" value="F:metal ion binding"/>
    <property type="evidence" value="ECO:0007669"/>
    <property type="project" value="UniProtKB-KW"/>
</dbReference>
<dbReference type="InterPro" id="IPR043538">
    <property type="entry name" value="XYLT"/>
</dbReference>
<reference evidence="15 16" key="1">
    <citation type="submission" date="2018-12" db="EMBL/GenBank/DDBJ databases">
        <authorList>
            <person name="Grouzdev D.S."/>
            <person name="Krutkina M.S."/>
        </authorList>
    </citation>
    <scope>NUCLEOTIDE SEQUENCE [LARGE SCALE GENOMIC DNA]</scope>
    <source>
        <strain evidence="15 16">RmlP026</strain>
    </source>
</reference>
<keyword evidence="4" id="KW-0808">Transferase</keyword>
<keyword evidence="7" id="KW-0256">Endoplasmic reticulum</keyword>
<evidence type="ECO:0000256" key="9">
    <source>
        <dbReference type="ARBA" id="ARBA00022989"/>
    </source>
</evidence>
<comment type="subcellular location">
    <subcellularLocation>
        <location evidence="2">Endoplasmic reticulum membrane</location>
        <topology evidence="2">Single-pass type II membrane protein</topology>
    </subcellularLocation>
    <subcellularLocation>
        <location evidence="1">Golgi apparatus membrane</location>
        <topology evidence="1">Single-pass type II membrane protein</topology>
    </subcellularLocation>
</comment>
<keyword evidence="11" id="KW-0472">Membrane</keyword>
<keyword evidence="10" id="KW-0333">Golgi apparatus</keyword>
<evidence type="ECO:0000256" key="13">
    <source>
        <dbReference type="ARBA" id="ARBA00023180"/>
    </source>
</evidence>
<keyword evidence="5" id="KW-0812">Transmembrane</keyword>
<reference evidence="15 16" key="2">
    <citation type="submission" date="2019-02" db="EMBL/GenBank/DDBJ databases">
        <title>'Lichenibacterium ramalinii' gen. nov. sp. nov., 'Lichenibacterium minor' gen. nov. sp. nov.</title>
        <authorList>
            <person name="Pankratov T."/>
        </authorList>
    </citation>
    <scope>NUCLEOTIDE SEQUENCE [LARGE SCALE GENOMIC DNA]</scope>
    <source>
        <strain evidence="15 16">RmlP026</strain>
    </source>
</reference>
<keyword evidence="12" id="KW-1015">Disulfide bond</keyword>
<evidence type="ECO:0000256" key="6">
    <source>
        <dbReference type="ARBA" id="ARBA00022723"/>
    </source>
</evidence>
<proteinExistence type="predicted"/>
<keyword evidence="3" id="KW-0328">Glycosyltransferase</keyword>
<evidence type="ECO:0000256" key="5">
    <source>
        <dbReference type="ARBA" id="ARBA00022692"/>
    </source>
</evidence>
<keyword evidence="13" id="KW-0325">Glycoprotein</keyword>
<evidence type="ECO:0000313" key="15">
    <source>
        <dbReference type="EMBL" id="RYC29466.1"/>
    </source>
</evidence>
<dbReference type="GO" id="GO:0050650">
    <property type="term" value="P:chondroitin sulfate proteoglycan biosynthetic process"/>
    <property type="evidence" value="ECO:0007669"/>
    <property type="project" value="TreeGrafter"/>
</dbReference>
<evidence type="ECO:0000256" key="1">
    <source>
        <dbReference type="ARBA" id="ARBA00004323"/>
    </source>
</evidence>
<dbReference type="GO" id="GO:0030158">
    <property type="term" value="F:protein xylosyltransferase activity"/>
    <property type="evidence" value="ECO:0007669"/>
    <property type="project" value="InterPro"/>
</dbReference>
<dbReference type="GO" id="GO:0015012">
    <property type="term" value="P:heparan sulfate proteoglycan biosynthetic process"/>
    <property type="evidence" value="ECO:0007669"/>
    <property type="project" value="TreeGrafter"/>
</dbReference>
<evidence type="ECO:0000256" key="8">
    <source>
        <dbReference type="ARBA" id="ARBA00022968"/>
    </source>
</evidence>
<dbReference type="PANTHER" id="PTHR46025:SF3">
    <property type="entry name" value="XYLOSYLTRANSFERASE OXT"/>
    <property type="match status" value="1"/>
</dbReference>
<accession>A0A4Q2U3X0</accession>
<dbReference type="AlphaFoldDB" id="A0A4Q2U3X0"/>
<dbReference type="EMBL" id="QYBB01000051">
    <property type="protein sequence ID" value="RYC29466.1"/>
    <property type="molecule type" value="Genomic_DNA"/>
</dbReference>
<keyword evidence="16" id="KW-1185">Reference proteome</keyword>
<evidence type="ECO:0000256" key="2">
    <source>
        <dbReference type="ARBA" id="ARBA00004648"/>
    </source>
</evidence>
<evidence type="ECO:0000256" key="12">
    <source>
        <dbReference type="ARBA" id="ARBA00023157"/>
    </source>
</evidence>
<evidence type="ECO:0000256" key="7">
    <source>
        <dbReference type="ARBA" id="ARBA00022824"/>
    </source>
</evidence>
<evidence type="ECO:0000313" key="16">
    <source>
        <dbReference type="Proteomes" id="UP000290759"/>
    </source>
</evidence>
<dbReference type="GO" id="GO:0016020">
    <property type="term" value="C:membrane"/>
    <property type="evidence" value="ECO:0007669"/>
    <property type="project" value="InterPro"/>
</dbReference>
<evidence type="ECO:0000256" key="11">
    <source>
        <dbReference type="ARBA" id="ARBA00023136"/>
    </source>
</evidence>
<dbReference type="InterPro" id="IPR003406">
    <property type="entry name" value="Glyco_trans_14"/>
</dbReference>
<gene>
    <name evidence="15" type="ORF">D3273_23800</name>
</gene>
<sequence length="326" mass="36141">MPLSTLDAPARGAVRRLAPTARVDEARVAYVVLAHSDPALFGRLMRRLDDPRAAAFVHVDGKAPLEPFRRAVQHLDRVHFVEPRIRVMWAGFSQVESTLASLEAAIAGTSPECSHIVVVSGADYPLAGNDEILDFFADNAGRQFIRRLAVMESGDPRQLWRLRGRHFREWADPFTPQPNPLFALEKILRLFPRQVPRGTTFALGSNWVVITRDCAIHCVERAKRNRTLVDFVRPASRPDEIFLHVLVQNSPFGAETDSIELSVDVTCIGGPSHYGNVHALTPNVPVRSAEEADAILSTRRHKLFTQRCSSNASAAALNRFDAVACS</sequence>
<organism evidence="15 16">
    <name type="scientific">Lichenibacterium minor</name>
    <dbReference type="NCBI Taxonomy" id="2316528"/>
    <lineage>
        <taxon>Bacteria</taxon>
        <taxon>Pseudomonadati</taxon>
        <taxon>Pseudomonadota</taxon>
        <taxon>Alphaproteobacteria</taxon>
        <taxon>Hyphomicrobiales</taxon>
        <taxon>Lichenihabitantaceae</taxon>
        <taxon>Lichenibacterium</taxon>
    </lineage>
</organism>
<dbReference type="Pfam" id="PF02485">
    <property type="entry name" value="Branch"/>
    <property type="match status" value="1"/>
</dbReference>
<keyword evidence="9" id="KW-1133">Transmembrane helix</keyword>
<protein>
    <recommendedName>
        <fullName evidence="14">Peptide O-xylosyltransferase</fullName>
    </recommendedName>
</protein>
<comment type="caution">
    <text evidence="15">The sequence shown here is derived from an EMBL/GenBank/DDBJ whole genome shotgun (WGS) entry which is preliminary data.</text>
</comment>
<evidence type="ECO:0000256" key="3">
    <source>
        <dbReference type="ARBA" id="ARBA00022676"/>
    </source>
</evidence>
<dbReference type="PANTHER" id="PTHR46025">
    <property type="entry name" value="XYLOSYLTRANSFERASE OXT"/>
    <property type="match status" value="1"/>
</dbReference>
<keyword evidence="6" id="KW-0479">Metal-binding</keyword>
<evidence type="ECO:0000256" key="14">
    <source>
        <dbReference type="ARBA" id="ARBA00042865"/>
    </source>
</evidence>
<evidence type="ECO:0000256" key="4">
    <source>
        <dbReference type="ARBA" id="ARBA00022679"/>
    </source>
</evidence>
<name>A0A4Q2U3X0_9HYPH</name>
<dbReference type="Proteomes" id="UP000290759">
    <property type="component" value="Unassembled WGS sequence"/>
</dbReference>
<dbReference type="OrthoDB" id="7943907at2"/>